<evidence type="ECO:0000256" key="4">
    <source>
        <dbReference type="ARBA" id="ARBA00022475"/>
    </source>
</evidence>
<dbReference type="GO" id="GO:0005886">
    <property type="term" value="C:plasma membrane"/>
    <property type="evidence" value="ECO:0007669"/>
    <property type="project" value="UniProtKB-SubCell"/>
</dbReference>
<feature type="transmembrane region" description="Helical" evidence="8">
    <location>
        <begin position="191"/>
        <end position="213"/>
    </location>
</feature>
<dbReference type="Proteomes" id="UP000628017">
    <property type="component" value="Unassembled WGS sequence"/>
</dbReference>
<protein>
    <recommendedName>
        <fullName evidence="8">Probable membrane transporter protein</fullName>
    </recommendedName>
</protein>
<evidence type="ECO:0000256" key="1">
    <source>
        <dbReference type="ARBA" id="ARBA00004651"/>
    </source>
</evidence>
<feature type="transmembrane region" description="Helical" evidence="8">
    <location>
        <begin position="132"/>
        <end position="155"/>
    </location>
</feature>
<keyword evidence="3" id="KW-0813">Transport</keyword>
<feature type="transmembrane region" description="Helical" evidence="8">
    <location>
        <begin position="99"/>
        <end position="120"/>
    </location>
</feature>
<evidence type="ECO:0000256" key="2">
    <source>
        <dbReference type="ARBA" id="ARBA00009142"/>
    </source>
</evidence>
<gene>
    <name evidence="9" type="ORF">GCM10011498_31070</name>
</gene>
<name>A0A916R1Y4_9RHOB</name>
<evidence type="ECO:0000256" key="3">
    <source>
        <dbReference type="ARBA" id="ARBA00022448"/>
    </source>
</evidence>
<accession>A0A916R1Y4</accession>
<dbReference type="AlphaFoldDB" id="A0A916R1Y4"/>
<keyword evidence="6 8" id="KW-1133">Transmembrane helix</keyword>
<dbReference type="RefSeq" id="WP_188677433.1">
    <property type="nucleotide sequence ID" value="NZ_BMKA01000005.1"/>
</dbReference>
<dbReference type="InterPro" id="IPR052017">
    <property type="entry name" value="TSUP"/>
</dbReference>
<sequence>MDISSVTLVAAAAFLFAGCVKGIAGIGLPTAAIAAMTLAIEPRIAISLILFPMLGINGWQWLRGGHVLRTIRRYKVFAIVLCIGVVVTSVLARDVDDRWLAGALGVAILIFVAVSWRGWLPPIRAEHDTLAQLGFATLAGGIGGLTAAWAAPLGMYLSVRQVEKDEFIRATGFLVAVGSVPLAVSYAQLGFLGGPLALTSALMLIPALAGYAIGEKVRNRLSPAYFRNTILLVFLILGLNLIRRAYFGA</sequence>
<feature type="transmembrane region" description="Helical" evidence="8">
    <location>
        <begin position="225"/>
        <end position="242"/>
    </location>
</feature>
<comment type="similarity">
    <text evidence="2 8">Belongs to the 4-toluene sulfonate uptake permease (TSUP) (TC 2.A.102) family.</text>
</comment>
<organism evidence="9 10">
    <name type="scientific">Neptunicoccus cionae</name>
    <dbReference type="NCBI Taxonomy" id="2035344"/>
    <lineage>
        <taxon>Bacteria</taxon>
        <taxon>Pseudomonadati</taxon>
        <taxon>Pseudomonadota</taxon>
        <taxon>Alphaproteobacteria</taxon>
        <taxon>Rhodobacterales</taxon>
        <taxon>Paracoccaceae</taxon>
        <taxon>Neptunicoccus</taxon>
    </lineage>
</organism>
<evidence type="ECO:0000256" key="7">
    <source>
        <dbReference type="ARBA" id="ARBA00023136"/>
    </source>
</evidence>
<feature type="transmembrane region" description="Helical" evidence="8">
    <location>
        <begin position="167"/>
        <end position="184"/>
    </location>
</feature>
<dbReference type="EMBL" id="BMKA01000005">
    <property type="protein sequence ID" value="GGA27825.1"/>
    <property type="molecule type" value="Genomic_DNA"/>
</dbReference>
<comment type="subcellular location">
    <subcellularLocation>
        <location evidence="1 8">Cell membrane</location>
        <topology evidence="1 8">Multi-pass membrane protein</topology>
    </subcellularLocation>
</comment>
<feature type="transmembrane region" description="Helical" evidence="8">
    <location>
        <begin position="44"/>
        <end position="62"/>
    </location>
</feature>
<dbReference type="Pfam" id="PF01925">
    <property type="entry name" value="TauE"/>
    <property type="match status" value="1"/>
</dbReference>
<keyword evidence="5 8" id="KW-0812">Transmembrane</keyword>
<evidence type="ECO:0000256" key="6">
    <source>
        <dbReference type="ARBA" id="ARBA00022989"/>
    </source>
</evidence>
<keyword evidence="4 8" id="KW-1003">Cell membrane</keyword>
<comment type="caution">
    <text evidence="9">The sequence shown here is derived from an EMBL/GenBank/DDBJ whole genome shotgun (WGS) entry which is preliminary data.</text>
</comment>
<evidence type="ECO:0000313" key="10">
    <source>
        <dbReference type="Proteomes" id="UP000628017"/>
    </source>
</evidence>
<dbReference type="PANTHER" id="PTHR30269">
    <property type="entry name" value="TRANSMEMBRANE PROTEIN YFCA"/>
    <property type="match status" value="1"/>
</dbReference>
<feature type="transmembrane region" description="Helical" evidence="8">
    <location>
        <begin position="74"/>
        <end position="93"/>
    </location>
</feature>
<evidence type="ECO:0000313" key="9">
    <source>
        <dbReference type="EMBL" id="GGA27825.1"/>
    </source>
</evidence>
<proteinExistence type="inferred from homology"/>
<dbReference type="PANTHER" id="PTHR30269:SF32">
    <property type="entry name" value="MEMBRANE TRANSPORTER PROTEIN-RELATED"/>
    <property type="match status" value="1"/>
</dbReference>
<evidence type="ECO:0000256" key="8">
    <source>
        <dbReference type="RuleBase" id="RU363041"/>
    </source>
</evidence>
<reference evidence="9" key="1">
    <citation type="journal article" date="2014" name="Int. J. Syst. Evol. Microbiol.">
        <title>Complete genome sequence of Corynebacterium casei LMG S-19264T (=DSM 44701T), isolated from a smear-ripened cheese.</title>
        <authorList>
            <consortium name="US DOE Joint Genome Institute (JGI-PGF)"/>
            <person name="Walter F."/>
            <person name="Albersmeier A."/>
            <person name="Kalinowski J."/>
            <person name="Ruckert C."/>
        </authorList>
    </citation>
    <scope>NUCLEOTIDE SEQUENCE</scope>
    <source>
        <strain evidence="9">CGMCC 1.15880</strain>
    </source>
</reference>
<dbReference type="InterPro" id="IPR002781">
    <property type="entry name" value="TM_pro_TauE-like"/>
</dbReference>
<keyword evidence="7 8" id="KW-0472">Membrane</keyword>
<reference evidence="9" key="2">
    <citation type="submission" date="2020-09" db="EMBL/GenBank/DDBJ databases">
        <authorList>
            <person name="Sun Q."/>
            <person name="Zhou Y."/>
        </authorList>
    </citation>
    <scope>NUCLEOTIDE SEQUENCE</scope>
    <source>
        <strain evidence="9">CGMCC 1.15880</strain>
    </source>
</reference>
<keyword evidence="10" id="KW-1185">Reference proteome</keyword>
<evidence type="ECO:0000256" key="5">
    <source>
        <dbReference type="ARBA" id="ARBA00022692"/>
    </source>
</evidence>